<accession>A0ABT0R1A8</accession>
<keyword evidence="2" id="KW-0812">Transmembrane</keyword>
<evidence type="ECO:0000256" key="1">
    <source>
        <dbReference type="SAM" id="MobiDB-lite"/>
    </source>
</evidence>
<feature type="transmembrane region" description="Helical" evidence="2">
    <location>
        <begin position="16"/>
        <end position="35"/>
    </location>
</feature>
<feature type="transmembrane region" description="Helical" evidence="2">
    <location>
        <begin position="125"/>
        <end position="145"/>
    </location>
</feature>
<feature type="transmembrane region" description="Helical" evidence="2">
    <location>
        <begin position="47"/>
        <end position="69"/>
    </location>
</feature>
<keyword evidence="2" id="KW-0472">Membrane</keyword>
<dbReference type="EMBL" id="JAKNCJ010000004">
    <property type="protein sequence ID" value="MCL6423707.1"/>
    <property type="molecule type" value="Genomic_DNA"/>
</dbReference>
<evidence type="ECO:0000256" key="2">
    <source>
        <dbReference type="SAM" id="Phobius"/>
    </source>
</evidence>
<sequence length="240" mass="24516">MSPAALLGSIEPSTPALLALSALLGIACGTLGSAASRGGRRRDRFGAGLSIAVVALVGAGLALMGWRYLEVEGADITASADAPLNIEVLPQPIVLALIPVTAIGAFIIVACSLDWAHRARQARRILVAGALPAVLAFSWAGAIAVTGEPSVLEDPAAVQVLPKWAAPRYGTELAADDARDLLAGRTVVVGESAVHLGGSPGALVLIDQSGAELQTERERAELEAGQQAEGDSERVTVPVR</sequence>
<evidence type="ECO:0000313" key="4">
    <source>
        <dbReference type="Proteomes" id="UP001203761"/>
    </source>
</evidence>
<reference evidence="3" key="1">
    <citation type="submission" date="2022-02" db="EMBL/GenBank/DDBJ databases">
        <authorList>
            <person name="Lee M."/>
            <person name="Kim S.-J."/>
            <person name="Jung M.-Y."/>
        </authorList>
    </citation>
    <scope>NUCLEOTIDE SEQUENCE</scope>
    <source>
        <strain evidence="3">JHP9</strain>
    </source>
</reference>
<keyword evidence="2" id="KW-1133">Transmembrane helix</keyword>
<organism evidence="3 4">
    <name type="scientific">Brachybacterium equifaecis</name>
    <dbReference type="NCBI Taxonomy" id="2910770"/>
    <lineage>
        <taxon>Bacteria</taxon>
        <taxon>Bacillati</taxon>
        <taxon>Actinomycetota</taxon>
        <taxon>Actinomycetes</taxon>
        <taxon>Micrococcales</taxon>
        <taxon>Dermabacteraceae</taxon>
        <taxon>Brachybacterium</taxon>
    </lineage>
</organism>
<evidence type="ECO:0000313" key="3">
    <source>
        <dbReference type="EMBL" id="MCL6423707.1"/>
    </source>
</evidence>
<proteinExistence type="predicted"/>
<keyword evidence="4" id="KW-1185">Reference proteome</keyword>
<dbReference type="Proteomes" id="UP001203761">
    <property type="component" value="Unassembled WGS sequence"/>
</dbReference>
<feature type="region of interest" description="Disordered" evidence="1">
    <location>
        <begin position="215"/>
        <end position="240"/>
    </location>
</feature>
<comment type="caution">
    <text evidence="3">The sequence shown here is derived from an EMBL/GenBank/DDBJ whole genome shotgun (WGS) entry which is preliminary data.</text>
</comment>
<name>A0ABT0R1A8_9MICO</name>
<feature type="transmembrane region" description="Helical" evidence="2">
    <location>
        <begin position="89"/>
        <end position="113"/>
    </location>
</feature>
<gene>
    <name evidence="3" type="ORF">Bequi_09955</name>
</gene>
<dbReference type="RefSeq" id="WP_249737781.1">
    <property type="nucleotide sequence ID" value="NZ_JAKNCJ010000004.1"/>
</dbReference>
<protein>
    <submittedName>
        <fullName evidence="3">Uncharacterized protein</fullName>
    </submittedName>
</protein>